<dbReference type="SMART" id="SM00205">
    <property type="entry name" value="THN"/>
    <property type="match status" value="1"/>
</dbReference>
<evidence type="ECO:0000313" key="3">
    <source>
        <dbReference type="EMBL" id="WVZ11956.1"/>
    </source>
</evidence>
<dbReference type="PROSITE" id="PS51367">
    <property type="entry name" value="THAUMATIN_2"/>
    <property type="match status" value="1"/>
</dbReference>
<protein>
    <recommendedName>
        <fullName evidence="5">Thaumatin-like protein</fullName>
    </recommendedName>
</protein>
<dbReference type="PANTHER" id="PTHR31048">
    <property type="entry name" value="OS03G0233200 PROTEIN"/>
    <property type="match status" value="1"/>
</dbReference>
<evidence type="ECO:0000313" key="4">
    <source>
        <dbReference type="Proteomes" id="UP001374535"/>
    </source>
</evidence>
<dbReference type="AlphaFoldDB" id="A0AAQ3S170"/>
<keyword evidence="2" id="KW-0472">Membrane</keyword>
<keyword evidence="2" id="KW-1133">Transmembrane helix</keyword>
<evidence type="ECO:0008006" key="5">
    <source>
        <dbReference type="Google" id="ProtNLM"/>
    </source>
</evidence>
<sequence>MVSLTKTFSILFTVFLFLFPSGLYSRTFTITNNCPYTVWPAVLSHTGSSPLPTTSLVLLPGASNTLSVPPAWSGRLWGRTFCSIDITGKFSCVTGDCGTSTVECAGANPIPPVTQVEFDFNGTSQINLYDISLVEGFNLPVRVVSTGGKCFMELKVMRDGETVACKNTCPTEACLSSLFFKTMCSDAHVNFQDYGFFTCSSPHYTVTFCPNFKSWREAEKEKEASGKKVIKYTGVLAVISVICGLIIFQIRLRLSNRDCEFSLSTGTIELTPQIAPNA</sequence>
<dbReference type="PRINTS" id="PR00347">
    <property type="entry name" value="THAUMATIN"/>
</dbReference>
<accession>A0AAQ3S170</accession>
<dbReference type="InterPro" id="IPR001938">
    <property type="entry name" value="Thaumatin"/>
</dbReference>
<dbReference type="Gene3D" id="2.60.110.10">
    <property type="entry name" value="Thaumatin"/>
    <property type="match status" value="1"/>
</dbReference>
<dbReference type="EMBL" id="CP144696">
    <property type="protein sequence ID" value="WVZ11956.1"/>
    <property type="molecule type" value="Genomic_DNA"/>
</dbReference>
<comment type="similarity">
    <text evidence="1">Belongs to the thaumatin family.</text>
</comment>
<feature type="transmembrane region" description="Helical" evidence="2">
    <location>
        <begin position="229"/>
        <end position="248"/>
    </location>
</feature>
<dbReference type="InterPro" id="IPR037176">
    <property type="entry name" value="Osmotin/thaumatin-like_sf"/>
</dbReference>
<proteinExistence type="inferred from homology"/>
<reference evidence="3 4" key="1">
    <citation type="journal article" date="2023" name="Life. Sci Alliance">
        <title>Evolutionary insights into 3D genome organization and epigenetic landscape of Vigna mungo.</title>
        <authorList>
            <person name="Junaid A."/>
            <person name="Singh B."/>
            <person name="Bhatia S."/>
        </authorList>
    </citation>
    <scope>NUCLEOTIDE SEQUENCE [LARGE SCALE GENOMIC DNA]</scope>
    <source>
        <strain evidence="3">Urdbean</strain>
    </source>
</reference>
<dbReference type="Proteomes" id="UP001374535">
    <property type="component" value="Chromosome 5"/>
</dbReference>
<gene>
    <name evidence="3" type="ORF">V8G54_016486</name>
</gene>
<evidence type="ECO:0000256" key="2">
    <source>
        <dbReference type="SAM" id="Phobius"/>
    </source>
</evidence>
<evidence type="ECO:0000256" key="1">
    <source>
        <dbReference type="ARBA" id="ARBA00010607"/>
    </source>
</evidence>
<name>A0AAQ3S170_VIGMU</name>
<keyword evidence="4" id="KW-1185">Reference proteome</keyword>
<keyword evidence="2" id="KW-0812">Transmembrane</keyword>
<dbReference type="SUPFAM" id="SSF49870">
    <property type="entry name" value="Osmotin, thaumatin-like protein"/>
    <property type="match status" value="1"/>
</dbReference>
<organism evidence="3 4">
    <name type="scientific">Vigna mungo</name>
    <name type="common">Black gram</name>
    <name type="synonym">Phaseolus mungo</name>
    <dbReference type="NCBI Taxonomy" id="3915"/>
    <lineage>
        <taxon>Eukaryota</taxon>
        <taxon>Viridiplantae</taxon>
        <taxon>Streptophyta</taxon>
        <taxon>Embryophyta</taxon>
        <taxon>Tracheophyta</taxon>
        <taxon>Spermatophyta</taxon>
        <taxon>Magnoliopsida</taxon>
        <taxon>eudicotyledons</taxon>
        <taxon>Gunneridae</taxon>
        <taxon>Pentapetalae</taxon>
        <taxon>rosids</taxon>
        <taxon>fabids</taxon>
        <taxon>Fabales</taxon>
        <taxon>Fabaceae</taxon>
        <taxon>Papilionoideae</taxon>
        <taxon>50 kb inversion clade</taxon>
        <taxon>NPAAA clade</taxon>
        <taxon>indigoferoid/millettioid clade</taxon>
        <taxon>Phaseoleae</taxon>
        <taxon>Vigna</taxon>
    </lineage>
</organism>
<dbReference type="Pfam" id="PF00314">
    <property type="entry name" value="Thaumatin"/>
    <property type="match status" value="1"/>
</dbReference>